<dbReference type="Gene3D" id="3.30.200.20">
    <property type="entry name" value="Phosphorylase Kinase, domain 1"/>
    <property type="match status" value="1"/>
</dbReference>
<evidence type="ECO:0000313" key="16">
    <source>
        <dbReference type="EMBL" id="KAK7840964.1"/>
    </source>
</evidence>
<evidence type="ECO:0000256" key="9">
    <source>
        <dbReference type="ARBA" id="ARBA00022989"/>
    </source>
</evidence>
<evidence type="ECO:0000256" key="6">
    <source>
        <dbReference type="ARBA" id="ARBA00022741"/>
    </source>
</evidence>
<evidence type="ECO:0000256" key="1">
    <source>
        <dbReference type="ARBA" id="ARBA00004167"/>
    </source>
</evidence>
<accession>A0AAW0KPQ6</accession>
<evidence type="ECO:0000256" key="4">
    <source>
        <dbReference type="ARBA" id="ARBA00022679"/>
    </source>
</evidence>
<proteinExistence type="predicted"/>
<evidence type="ECO:0000313" key="17">
    <source>
        <dbReference type="Proteomes" id="UP000237347"/>
    </source>
</evidence>
<dbReference type="Proteomes" id="UP000237347">
    <property type="component" value="Unassembled WGS sequence"/>
</dbReference>
<keyword evidence="5 14" id="KW-0812">Transmembrane</keyword>
<gene>
    <name evidence="16" type="ORF">CFP56_016054</name>
</gene>
<dbReference type="Pfam" id="PF07714">
    <property type="entry name" value="PK_Tyr_Ser-Thr"/>
    <property type="match status" value="1"/>
</dbReference>
<comment type="caution">
    <text evidence="16">The sequence shown here is derived from an EMBL/GenBank/DDBJ whole genome shotgun (WGS) entry which is preliminary data.</text>
</comment>
<keyword evidence="7 16" id="KW-0418">Kinase</keyword>
<dbReference type="AlphaFoldDB" id="A0AAW0KPQ6"/>
<evidence type="ECO:0000256" key="2">
    <source>
        <dbReference type="ARBA" id="ARBA00012513"/>
    </source>
</evidence>
<comment type="subcellular location">
    <subcellularLocation>
        <location evidence="1">Membrane</location>
        <topology evidence="1">Single-pass membrane protein</topology>
    </subcellularLocation>
</comment>
<dbReference type="GO" id="GO:0004674">
    <property type="term" value="F:protein serine/threonine kinase activity"/>
    <property type="evidence" value="ECO:0007669"/>
    <property type="project" value="UniProtKB-EC"/>
</dbReference>
<dbReference type="EC" id="2.7.11.1" evidence="2"/>
<evidence type="ECO:0000256" key="7">
    <source>
        <dbReference type="ARBA" id="ARBA00022777"/>
    </source>
</evidence>
<keyword evidence="9 14" id="KW-1133">Transmembrane helix</keyword>
<organism evidence="16 17">
    <name type="scientific">Quercus suber</name>
    <name type="common">Cork oak</name>
    <dbReference type="NCBI Taxonomy" id="58331"/>
    <lineage>
        <taxon>Eukaryota</taxon>
        <taxon>Viridiplantae</taxon>
        <taxon>Streptophyta</taxon>
        <taxon>Embryophyta</taxon>
        <taxon>Tracheophyta</taxon>
        <taxon>Spermatophyta</taxon>
        <taxon>Magnoliopsida</taxon>
        <taxon>eudicotyledons</taxon>
        <taxon>Gunneridae</taxon>
        <taxon>Pentapetalae</taxon>
        <taxon>rosids</taxon>
        <taxon>fabids</taxon>
        <taxon>Fagales</taxon>
        <taxon>Fagaceae</taxon>
        <taxon>Quercus</taxon>
    </lineage>
</organism>
<feature type="compositionally biased region" description="Polar residues" evidence="13">
    <location>
        <begin position="433"/>
        <end position="444"/>
    </location>
</feature>
<keyword evidence="10 14" id="KW-0472">Membrane</keyword>
<dbReference type="PANTHER" id="PTHR47984:SF15">
    <property type="entry name" value="PROTEIN KINASE DOMAIN-CONTAINING PROTEIN"/>
    <property type="match status" value="1"/>
</dbReference>
<dbReference type="GO" id="GO:0005524">
    <property type="term" value="F:ATP binding"/>
    <property type="evidence" value="ECO:0007669"/>
    <property type="project" value="UniProtKB-KW"/>
</dbReference>
<sequence length="444" mass="50698">MFFDIVKRKLSHHTSFFNLPLWALILVIIAIFVVVLSGIIVCLYFICYLRRRKSYKAKFCMSNPIASKNHPYHSSSLSSLDRRLLSRNMYEIEMNNSDSRSGKGHPVLLSDPWSSQKRWTGSVKKCDVTDLEEVARYLPMAEDVWRGCRFSLKEIEMATNGLAKENVIGMGDNGIVYRGSVKKCDVTDLEEVARYLPMAEDVWRGCRFSLKEIEMATNGLAKENVIGMGDNGIVYRDIQTFDMSFLSIRMLVYEYVDNGNLYQWLHENPEEVSPLPWNIRMKIIQGIAKGYVAPECDSIDEFPEKTDVYSFGILVMEIISGWTPLDCRQCEPHLIEWLKSMVVNQKIDNVVDPKLSEIPCSKELKRIVLVALRCVDPDIKDRPNMGDVIHMLEPCDMILNNGSRIRRETSHGNYLEERVVAIADDDPDRTDQGESGSESLPNGS</sequence>
<keyword evidence="3" id="KW-0597">Phosphoprotein</keyword>
<keyword evidence="6" id="KW-0547">Nucleotide-binding</keyword>
<feature type="region of interest" description="Disordered" evidence="13">
    <location>
        <begin position="424"/>
        <end position="444"/>
    </location>
</feature>
<dbReference type="SUPFAM" id="SSF56112">
    <property type="entry name" value="Protein kinase-like (PK-like)"/>
    <property type="match status" value="1"/>
</dbReference>
<evidence type="ECO:0000256" key="11">
    <source>
        <dbReference type="ARBA" id="ARBA00047899"/>
    </source>
</evidence>
<dbReference type="PANTHER" id="PTHR47984">
    <property type="entry name" value="OS01G0323000 PROTEIN"/>
    <property type="match status" value="1"/>
</dbReference>
<dbReference type="Gene3D" id="1.10.510.10">
    <property type="entry name" value="Transferase(Phosphotransferase) domain 1"/>
    <property type="match status" value="2"/>
</dbReference>
<evidence type="ECO:0000256" key="8">
    <source>
        <dbReference type="ARBA" id="ARBA00022840"/>
    </source>
</evidence>
<name>A0AAW0KPQ6_QUESU</name>
<reference evidence="16 17" key="1">
    <citation type="journal article" date="2018" name="Sci. Data">
        <title>The draft genome sequence of cork oak.</title>
        <authorList>
            <person name="Ramos A.M."/>
            <person name="Usie A."/>
            <person name="Barbosa P."/>
            <person name="Barros P.M."/>
            <person name="Capote T."/>
            <person name="Chaves I."/>
            <person name="Simoes F."/>
            <person name="Abreu I."/>
            <person name="Carrasquinho I."/>
            <person name="Faro C."/>
            <person name="Guimaraes J.B."/>
            <person name="Mendonca D."/>
            <person name="Nobrega F."/>
            <person name="Rodrigues L."/>
            <person name="Saibo N.J.M."/>
            <person name="Varela M.C."/>
            <person name="Egas C."/>
            <person name="Matos J."/>
            <person name="Miguel C.M."/>
            <person name="Oliveira M.M."/>
            <person name="Ricardo C.P."/>
            <person name="Goncalves S."/>
        </authorList>
    </citation>
    <scope>NUCLEOTIDE SEQUENCE [LARGE SCALE GENOMIC DNA]</scope>
    <source>
        <strain evidence="17">cv. HL8</strain>
    </source>
</reference>
<dbReference type="InterPro" id="IPR001245">
    <property type="entry name" value="Ser-Thr/Tyr_kinase_cat_dom"/>
</dbReference>
<evidence type="ECO:0000256" key="13">
    <source>
        <dbReference type="SAM" id="MobiDB-lite"/>
    </source>
</evidence>
<keyword evidence="8" id="KW-0067">ATP-binding</keyword>
<feature type="transmembrane region" description="Helical" evidence="14">
    <location>
        <begin position="20"/>
        <end position="49"/>
    </location>
</feature>
<dbReference type="EMBL" id="PKMF04000251">
    <property type="protein sequence ID" value="KAK7840964.1"/>
    <property type="molecule type" value="Genomic_DNA"/>
</dbReference>
<protein>
    <recommendedName>
        <fullName evidence="2">non-specific serine/threonine protein kinase</fullName>
        <ecNumber evidence="2">2.7.11.1</ecNumber>
    </recommendedName>
</protein>
<evidence type="ECO:0000256" key="5">
    <source>
        <dbReference type="ARBA" id="ARBA00022692"/>
    </source>
</evidence>
<feature type="domain" description="Serine-threonine/tyrosine-protein kinase catalytic" evidence="15">
    <location>
        <begin position="291"/>
        <end position="391"/>
    </location>
</feature>
<dbReference type="InterPro" id="IPR011009">
    <property type="entry name" value="Kinase-like_dom_sf"/>
</dbReference>
<comment type="catalytic activity">
    <reaction evidence="11">
        <text>L-threonyl-[protein] + ATP = O-phospho-L-threonyl-[protein] + ADP + H(+)</text>
        <dbReference type="Rhea" id="RHEA:46608"/>
        <dbReference type="Rhea" id="RHEA-COMP:11060"/>
        <dbReference type="Rhea" id="RHEA-COMP:11605"/>
        <dbReference type="ChEBI" id="CHEBI:15378"/>
        <dbReference type="ChEBI" id="CHEBI:30013"/>
        <dbReference type="ChEBI" id="CHEBI:30616"/>
        <dbReference type="ChEBI" id="CHEBI:61977"/>
        <dbReference type="ChEBI" id="CHEBI:456216"/>
        <dbReference type="EC" id="2.7.11.1"/>
    </reaction>
</comment>
<comment type="catalytic activity">
    <reaction evidence="12">
        <text>L-seryl-[protein] + ATP = O-phospho-L-seryl-[protein] + ADP + H(+)</text>
        <dbReference type="Rhea" id="RHEA:17989"/>
        <dbReference type="Rhea" id="RHEA-COMP:9863"/>
        <dbReference type="Rhea" id="RHEA-COMP:11604"/>
        <dbReference type="ChEBI" id="CHEBI:15378"/>
        <dbReference type="ChEBI" id="CHEBI:29999"/>
        <dbReference type="ChEBI" id="CHEBI:30616"/>
        <dbReference type="ChEBI" id="CHEBI:83421"/>
        <dbReference type="ChEBI" id="CHEBI:456216"/>
        <dbReference type="EC" id="2.7.11.1"/>
    </reaction>
</comment>
<dbReference type="InterPro" id="IPR052232">
    <property type="entry name" value="RLK_Ser/Thr-Kinase"/>
</dbReference>
<evidence type="ECO:0000259" key="15">
    <source>
        <dbReference type="Pfam" id="PF07714"/>
    </source>
</evidence>
<evidence type="ECO:0000256" key="10">
    <source>
        <dbReference type="ARBA" id="ARBA00023136"/>
    </source>
</evidence>
<evidence type="ECO:0000256" key="14">
    <source>
        <dbReference type="SAM" id="Phobius"/>
    </source>
</evidence>
<evidence type="ECO:0000256" key="3">
    <source>
        <dbReference type="ARBA" id="ARBA00022553"/>
    </source>
</evidence>
<evidence type="ECO:0000256" key="12">
    <source>
        <dbReference type="ARBA" id="ARBA00048679"/>
    </source>
</evidence>
<dbReference type="GO" id="GO:0016020">
    <property type="term" value="C:membrane"/>
    <property type="evidence" value="ECO:0007669"/>
    <property type="project" value="UniProtKB-SubCell"/>
</dbReference>
<keyword evidence="17" id="KW-1185">Reference proteome</keyword>
<keyword evidence="4" id="KW-0808">Transferase</keyword>